<dbReference type="CDD" id="cd12226">
    <property type="entry name" value="RRM_NOL8"/>
    <property type="match status" value="1"/>
</dbReference>
<dbReference type="GO" id="GO:0005730">
    <property type="term" value="C:nucleolus"/>
    <property type="evidence" value="ECO:0007669"/>
    <property type="project" value="UniProtKB-SubCell"/>
</dbReference>
<feature type="compositionally biased region" description="Basic and acidic residues" evidence="5">
    <location>
        <begin position="567"/>
        <end position="577"/>
    </location>
</feature>
<gene>
    <name evidence="7" type="ORF">R1flu_013468</name>
</gene>
<dbReference type="AlphaFoldDB" id="A0ABD1YGH9"/>
<comment type="caution">
    <text evidence="7">The sequence shown here is derived from an EMBL/GenBank/DDBJ whole genome shotgun (WGS) entry which is preliminary data.</text>
</comment>
<dbReference type="SUPFAM" id="SSF54928">
    <property type="entry name" value="RNA-binding domain, RBD"/>
    <property type="match status" value="1"/>
</dbReference>
<feature type="compositionally biased region" description="Acidic residues" evidence="5">
    <location>
        <begin position="652"/>
        <end position="664"/>
    </location>
</feature>
<evidence type="ECO:0000313" key="7">
    <source>
        <dbReference type="EMBL" id="KAL2628782.1"/>
    </source>
</evidence>
<feature type="region of interest" description="Disordered" evidence="5">
    <location>
        <begin position="834"/>
        <end position="854"/>
    </location>
</feature>
<feature type="compositionally biased region" description="Basic and acidic residues" evidence="5">
    <location>
        <begin position="309"/>
        <end position="340"/>
    </location>
</feature>
<organism evidence="7 8">
    <name type="scientific">Riccia fluitans</name>
    <dbReference type="NCBI Taxonomy" id="41844"/>
    <lineage>
        <taxon>Eukaryota</taxon>
        <taxon>Viridiplantae</taxon>
        <taxon>Streptophyta</taxon>
        <taxon>Embryophyta</taxon>
        <taxon>Marchantiophyta</taxon>
        <taxon>Marchantiopsida</taxon>
        <taxon>Marchantiidae</taxon>
        <taxon>Marchantiales</taxon>
        <taxon>Ricciaceae</taxon>
        <taxon>Riccia</taxon>
    </lineage>
</organism>
<keyword evidence="8" id="KW-1185">Reference proteome</keyword>
<evidence type="ECO:0000256" key="1">
    <source>
        <dbReference type="ARBA" id="ARBA00004604"/>
    </source>
</evidence>
<evidence type="ECO:0000256" key="5">
    <source>
        <dbReference type="SAM" id="MobiDB-lite"/>
    </source>
</evidence>
<feature type="compositionally biased region" description="Polar residues" evidence="5">
    <location>
        <begin position="674"/>
        <end position="683"/>
    </location>
</feature>
<dbReference type="PANTHER" id="PTHR23099">
    <property type="entry name" value="TRANSCRIPTIONAL REGULATOR"/>
    <property type="match status" value="1"/>
</dbReference>
<feature type="compositionally biased region" description="Basic and acidic residues" evidence="5">
    <location>
        <begin position="597"/>
        <end position="611"/>
    </location>
</feature>
<evidence type="ECO:0000259" key="6">
    <source>
        <dbReference type="PROSITE" id="PS50102"/>
    </source>
</evidence>
<dbReference type="GO" id="GO:0003723">
    <property type="term" value="F:RNA binding"/>
    <property type="evidence" value="ECO:0007669"/>
    <property type="project" value="UniProtKB-UniRule"/>
</dbReference>
<proteinExistence type="predicted"/>
<dbReference type="PANTHER" id="PTHR23099:SF0">
    <property type="entry name" value="GERM CELL NUCLEAR ACIDIC PROTEIN"/>
    <property type="match status" value="1"/>
</dbReference>
<dbReference type="InterPro" id="IPR035979">
    <property type="entry name" value="RBD_domain_sf"/>
</dbReference>
<comment type="subcellular location">
    <subcellularLocation>
        <location evidence="1">Nucleus</location>
        <location evidence="1">Nucleolus</location>
    </subcellularLocation>
</comment>
<evidence type="ECO:0000313" key="8">
    <source>
        <dbReference type="Proteomes" id="UP001605036"/>
    </source>
</evidence>
<keyword evidence="2 4" id="KW-0694">RNA-binding</keyword>
<feature type="compositionally biased region" description="Basic residues" evidence="5">
    <location>
        <begin position="420"/>
        <end position="436"/>
    </location>
</feature>
<dbReference type="InterPro" id="IPR034138">
    <property type="entry name" value="NOP8_RRM"/>
</dbReference>
<feature type="compositionally biased region" description="Acidic residues" evidence="5">
    <location>
        <begin position="351"/>
        <end position="363"/>
    </location>
</feature>
<feature type="compositionally biased region" description="Acidic residues" evidence="5">
    <location>
        <begin position="381"/>
        <end position="414"/>
    </location>
</feature>
<sequence>MDQNKDEVGKVRLFVGGLSSGVSALDLKERFAPLGTVLELTTPPAKCNPGPHRGFAYVDFLPSSDASLRKLFSAYNGCKWRGGVLRIEVAKEHYTEKLKKEWAADAEALAVKEAEELQKKNAVPEISPVKQVKAWPLLLLEKPENPDKFKRKRDFEQAADANGIKIFFPRLKKMRTVPITGSGKHKRSFQRVGGLPLQHLSTCDCDASLRTGSCDCASTHHVAGNAGDNSAVNNEDDTVSLAIAKERQRQLDLLDKLFPSDSPRKSMPAKKLTTSAAQNKAEIKKVSSGPGNDAKGEASGVGTPSSHSKTSDDSRKLILPEIKDDSTRTDKATVKAKVSDPEGAPPSPEQKEEDTELQADEPEMWVSFMDTMPLPAKTEETVSEFDLDELSMMLSEEEEEESEDGEEEDEEAEEATPNIPKKKTKRKKRKGKKSKQSAKTELENEQGNIRAWATESGSQPSTTVASPSRVDKEVAVPHSGKLPEAETSKADKNAPLQTGGSQEQKVLVNGRGTGSSEDEMDSSDKENGDVSPRADVSGEFYAGISSSDESFDAEADEPELWVSGIDEVQRAPGKEAATHGMVGRSASAVSQVKKPLKASESELAVHAHLSSEDASEEEEDSSMYGASDVSMESEADELENSVSSLKRGGEGDTSEELDSDDEEDHRELWVSGLENKTTYTSPKKTNEVSRPQIPKVSVSNHETHKEHSKAGISASIPSANGDEVPVNETQGGKSEDGSRSTPVAVASLIPEATEEVANDVQVKDSSTPKHNELTRATWKSLVGETGRVVFSLQQVLGGRAVGTTSAVDEGLADPEPEDKADLVEVAEEKDVTSFPDVKKLPTKSSTKSNFQPWQEFSEVDAPPLIPVFTDDNVCPFMRSPDAEKEWLASKSDLRTDYRSKHKLAQKKSRKLRGR</sequence>
<feature type="compositionally biased region" description="Polar residues" evidence="5">
    <location>
        <begin position="455"/>
        <end position="466"/>
    </location>
</feature>
<evidence type="ECO:0000256" key="3">
    <source>
        <dbReference type="ARBA" id="ARBA00023242"/>
    </source>
</evidence>
<name>A0ABD1YGH9_9MARC</name>
<feature type="compositionally biased region" description="Basic and acidic residues" evidence="5">
    <location>
        <begin position="469"/>
        <end position="492"/>
    </location>
</feature>
<feature type="compositionally biased region" description="Polar residues" evidence="5">
    <location>
        <begin position="842"/>
        <end position="854"/>
    </location>
</feature>
<feature type="region of interest" description="Disordered" evidence="5">
    <location>
        <begin position="254"/>
        <end position="742"/>
    </location>
</feature>
<dbReference type="Pfam" id="PF00076">
    <property type="entry name" value="RRM_1"/>
    <property type="match status" value="1"/>
</dbReference>
<feature type="compositionally biased region" description="Polar residues" evidence="5">
    <location>
        <begin position="495"/>
        <end position="504"/>
    </location>
</feature>
<dbReference type="InterPro" id="IPR012677">
    <property type="entry name" value="Nucleotide-bd_a/b_plait_sf"/>
</dbReference>
<reference evidence="7 8" key="1">
    <citation type="submission" date="2024-09" db="EMBL/GenBank/DDBJ databases">
        <title>Chromosome-scale assembly of Riccia fluitans.</title>
        <authorList>
            <person name="Paukszto L."/>
            <person name="Sawicki J."/>
            <person name="Karawczyk K."/>
            <person name="Piernik-Szablinska J."/>
            <person name="Szczecinska M."/>
            <person name="Mazdziarz M."/>
        </authorList>
    </citation>
    <scope>NUCLEOTIDE SEQUENCE [LARGE SCALE GENOMIC DNA]</scope>
    <source>
        <strain evidence="7">Rf_01</strain>
        <tissue evidence="7">Aerial parts of the thallus</tissue>
    </source>
</reference>
<feature type="compositionally biased region" description="Acidic residues" evidence="5">
    <location>
        <begin position="549"/>
        <end position="559"/>
    </location>
</feature>
<protein>
    <recommendedName>
        <fullName evidence="6">RRM domain-containing protein</fullName>
    </recommendedName>
</protein>
<dbReference type="Gene3D" id="3.30.70.330">
    <property type="match status" value="1"/>
</dbReference>
<dbReference type="SMART" id="SM00360">
    <property type="entry name" value="RRM"/>
    <property type="match status" value="1"/>
</dbReference>
<dbReference type="PROSITE" id="PS50102">
    <property type="entry name" value="RRM"/>
    <property type="match status" value="1"/>
</dbReference>
<dbReference type="InterPro" id="IPR000504">
    <property type="entry name" value="RRM_dom"/>
</dbReference>
<dbReference type="Proteomes" id="UP001605036">
    <property type="component" value="Unassembled WGS sequence"/>
</dbReference>
<evidence type="ECO:0000256" key="2">
    <source>
        <dbReference type="ARBA" id="ARBA00022884"/>
    </source>
</evidence>
<evidence type="ECO:0000256" key="4">
    <source>
        <dbReference type="PROSITE-ProRule" id="PRU00176"/>
    </source>
</evidence>
<dbReference type="EMBL" id="JBHFFA010000004">
    <property type="protein sequence ID" value="KAL2628782.1"/>
    <property type="molecule type" value="Genomic_DNA"/>
</dbReference>
<keyword evidence="3" id="KW-0539">Nucleus</keyword>
<accession>A0ABD1YGH9</accession>
<feature type="domain" description="RRM" evidence="6">
    <location>
        <begin position="11"/>
        <end position="92"/>
    </location>
</feature>